<organism evidence="1 2">
    <name type="scientific">Thermococcus litoralis (strain ATCC 51850 / DSM 5473 / JCM 8560 / NS-C)</name>
    <dbReference type="NCBI Taxonomy" id="523849"/>
    <lineage>
        <taxon>Archaea</taxon>
        <taxon>Methanobacteriati</taxon>
        <taxon>Methanobacteriota</taxon>
        <taxon>Thermococci</taxon>
        <taxon>Thermococcales</taxon>
        <taxon>Thermococcaceae</taxon>
        <taxon>Thermococcus</taxon>
    </lineage>
</organism>
<sequence>MLLILTGPFAFLWLALMSHKEEPKVEIDEIQEEKDEFEWKSIWEE</sequence>
<name>S6A4H5_THELN</name>
<dbReference type="Proteomes" id="UP000015502">
    <property type="component" value="Chromosome"/>
</dbReference>
<dbReference type="HOGENOM" id="CLU_208833_0_0_2"/>
<dbReference type="EMBL" id="CP006670">
    <property type="protein sequence ID" value="AGT34212.1"/>
    <property type="molecule type" value="Genomic_DNA"/>
</dbReference>
<dbReference type="PaxDb" id="523849-OCC_13600"/>
<accession>S6A4H5</accession>
<reference evidence="1 2" key="1">
    <citation type="journal article" date="2012" name="J. Bacteriol.">
        <title>Genome sequence of the model hyperthermophilic archaeon Thermococcus litoralis NS-C.</title>
        <authorList>
            <person name="Gardner A.F."/>
            <person name="Kumar S."/>
            <person name="Perler F.B."/>
        </authorList>
    </citation>
    <scope>NUCLEOTIDE SEQUENCE [LARGE SCALE GENOMIC DNA]</scope>
    <source>
        <strain evidence="2">ATCC 51850 / DSM 5473 / JCM 8560 / NS-C</strain>
    </source>
</reference>
<proteinExistence type="predicted"/>
<keyword evidence="2" id="KW-1185">Reference proteome</keyword>
<dbReference type="KEGG" id="tlt:OCC_13600"/>
<evidence type="ECO:0000313" key="2">
    <source>
        <dbReference type="Proteomes" id="UP000015502"/>
    </source>
</evidence>
<evidence type="ECO:0000313" key="1">
    <source>
        <dbReference type="EMBL" id="AGT34212.1"/>
    </source>
</evidence>
<protein>
    <submittedName>
        <fullName evidence="1">Uncharacterized protein</fullName>
    </submittedName>
</protein>
<dbReference type="AlphaFoldDB" id="S6A4H5"/>
<gene>
    <name evidence="1" type="ORF">OCC_13600</name>
</gene>